<dbReference type="OrthoDB" id="7307175at2"/>
<gene>
    <name evidence="1" type="ORF">CRT60_21995</name>
</gene>
<dbReference type="EMBL" id="PDKW01000042">
    <property type="protein sequence ID" value="PGH55925.1"/>
    <property type="molecule type" value="Genomic_DNA"/>
</dbReference>
<accession>A0A2B8BDD8</accession>
<name>A0A2B8BDD8_9PROT</name>
<protein>
    <submittedName>
        <fullName evidence="1">Uncharacterized protein</fullName>
    </submittedName>
</protein>
<comment type="caution">
    <text evidence="1">The sequence shown here is derived from an EMBL/GenBank/DDBJ whole genome shotgun (WGS) entry which is preliminary data.</text>
</comment>
<dbReference type="Proteomes" id="UP000225379">
    <property type="component" value="Unassembled WGS sequence"/>
</dbReference>
<sequence>MATLNATVTGRDELTVLPYRVVTTEGFRRVRGWVWQSCGIRRDREKRRIVIDHLPTGALIGVAPDVESALRAVTDLDPLLDGNATAGGHALTPTIRAVLLRHCIALPDPVLIEEAA</sequence>
<proteinExistence type="predicted"/>
<dbReference type="AlphaFoldDB" id="A0A2B8BDD8"/>
<evidence type="ECO:0000313" key="1">
    <source>
        <dbReference type="EMBL" id="PGH55925.1"/>
    </source>
</evidence>
<dbReference type="RefSeq" id="WP_098738640.1">
    <property type="nucleotide sequence ID" value="NZ_PDKW01000042.1"/>
</dbReference>
<organism evidence="1 2">
    <name type="scientific">Azospirillum palustre</name>
    <dbReference type="NCBI Taxonomy" id="2044885"/>
    <lineage>
        <taxon>Bacteria</taxon>
        <taxon>Pseudomonadati</taxon>
        <taxon>Pseudomonadota</taxon>
        <taxon>Alphaproteobacteria</taxon>
        <taxon>Rhodospirillales</taxon>
        <taxon>Azospirillaceae</taxon>
        <taxon>Azospirillum</taxon>
    </lineage>
</organism>
<evidence type="ECO:0000313" key="2">
    <source>
        <dbReference type="Proteomes" id="UP000225379"/>
    </source>
</evidence>
<reference evidence="2" key="1">
    <citation type="submission" date="2017-10" db="EMBL/GenBank/DDBJ databases">
        <authorList>
            <person name="Kravchenko I.K."/>
            <person name="Grouzdev D.S."/>
        </authorList>
    </citation>
    <scope>NUCLEOTIDE SEQUENCE [LARGE SCALE GENOMIC DNA]</scope>
    <source>
        <strain evidence="2">B2</strain>
    </source>
</reference>
<keyword evidence="2" id="KW-1185">Reference proteome</keyword>